<dbReference type="Proteomes" id="UP001501682">
    <property type="component" value="Unassembled WGS sequence"/>
</dbReference>
<evidence type="ECO:0000313" key="2">
    <source>
        <dbReference type="Proteomes" id="UP001501682"/>
    </source>
</evidence>
<comment type="caution">
    <text evidence="1">The sequence shown here is derived from an EMBL/GenBank/DDBJ whole genome shotgun (WGS) entry which is preliminary data.</text>
</comment>
<proteinExistence type="predicted"/>
<dbReference type="EMBL" id="BAABCB010000030">
    <property type="protein sequence ID" value="GAA4246211.1"/>
    <property type="molecule type" value="Genomic_DNA"/>
</dbReference>
<gene>
    <name evidence="1" type="ORF">GCM10022292_31710</name>
</gene>
<evidence type="ECO:0000313" key="1">
    <source>
        <dbReference type="EMBL" id="GAA4246211.1"/>
    </source>
</evidence>
<organism evidence="1 2">
    <name type="scientific">Winogradskyella damuponensis</name>
    <dbReference type="NCBI Taxonomy" id="943939"/>
    <lineage>
        <taxon>Bacteria</taxon>
        <taxon>Pseudomonadati</taxon>
        <taxon>Bacteroidota</taxon>
        <taxon>Flavobacteriia</taxon>
        <taxon>Flavobacteriales</taxon>
        <taxon>Flavobacteriaceae</taxon>
        <taxon>Winogradskyella</taxon>
    </lineage>
</organism>
<keyword evidence="2" id="KW-1185">Reference proteome</keyword>
<accession>A0ABP8D248</accession>
<protein>
    <submittedName>
        <fullName evidence="1">Uncharacterized protein</fullName>
    </submittedName>
</protein>
<name>A0ABP8D248_9FLAO</name>
<sequence>MFKTKNTDQLAKLINYPLERTYPIPSIKSEADFKLRFSEVFDDTLVALITNSTLDQWEEIGWRGIMLDDGIIWIDSANGKIKAVNHQSELEKKKRAALIAEEKENLHNSLKTFENPIFKLKTKNYLIRIDQLANHTYRYASWKVTENQASKPDLILNDGDYEFQGNGGNYAITFINGIYTYNIYRNSISKDDAPEVTLEVLKNDQVVLTEHGKLID</sequence>
<reference evidence="2" key="1">
    <citation type="journal article" date="2019" name="Int. J. Syst. Evol. Microbiol.">
        <title>The Global Catalogue of Microorganisms (GCM) 10K type strain sequencing project: providing services to taxonomists for standard genome sequencing and annotation.</title>
        <authorList>
            <consortium name="The Broad Institute Genomics Platform"/>
            <consortium name="The Broad Institute Genome Sequencing Center for Infectious Disease"/>
            <person name="Wu L."/>
            <person name="Ma J."/>
        </authorList>
    </citation>
    <scope>NUCLEOTIDE SEQUENCE [LARGE SCALE GENOMIC DNA]</scope>
    <source>
        <strain evidence="2">JCM 17633</strain>
    </source>
</reference>